<sequence>MSFVEISIDERVALLTLNDPDQRNALSGPEQFEALVASCERISNDKNIHCVVLTGAGSAFCAGGNVKNMWQRICDPNAVAADQRYRYKEGIHRVVHALHGLEVPTIAAINGPAVGAGLDLACMCDIRIASTKASFAESFVKLGIIPGDGGAWLLQKIVGPSRAAELIFTGDKIGPEQALSYGLISRIVEHDDLLKEATALARRIAANPPYAVRMAKRLLRESQHSRLESVLEMSAAFQALAHFTPDHRELVETAANRSAR</sequence>
<dbReference type="SUPFAM" id="SSF52096">
    <property type="entry name" value="ClpP/crotonase"/>
    <property type="match status" value="1"/>
</dbReference>
<dbReference type="eggNOG" id="COG1024">
    <property type="taxonomic scope" value="Bacteria"/>
</dbReference>
<dbReference type="STRING" id="1424334.W822_04755"/>
<dbReference type="InterPro" id="IPR001753">
    <property type="entry name" value="Enoyl-CoA_hydra/iso"/>
</dbReference>
<comment type="caution">
    <text evidence="3">The sequence shown here is derived from an EMBL/GenBank/DDBJ whole genome shotgun (WGS) entry which is preliminary data.</text>
</comment>
<accession>V8QXU1</accession>
<proteinExistence type="inferred from homology"/>
<dbReference type="AlphaFoldDB" id="V8QXU1"/>
<dbReference type="PATRIC" id="fig|1424334.3.peg.963"/>
<dbReference type="EC" id="4.2.1.17" evidence="3"/>
<evidence type="ECO:0000313" key="4">
    <source>
        <dbReference type="Proteomes" id="UP000018733"/>
    </source>
</evidence>
<evidence type="ECO:0000256" key="2">
    <source>
        <dbReference type="ARBA" id="ARBA00023239"/>
    </source>
</evidence>
<keyword evidence="2 3" id="KW-0456">Lyase</keyword>
<keyword evidence="4" id="KW-1185">Reference proteome</keyword>
<evidence type="ECO:0000256" key="1">
    <source>
        <dbReference type="ARBA" id="ARBA00005254"/>
    </source>
</evidence>
<evidence type="ECO:0000313" key="3">
    <source>
        <dbReference type="EMBL" id="ETF04462.1"/>
    </source>
</evidence>
<dbReference type="GO" id="GO:0006635">
    <property type="term" value="P:fatty acid beta-oxidation"/>
    <property type="evidence" value="ECO:0007669"/>
    <property type="project" value="TreeGrafter"/>
</dbReference>
<dbReference type="Proteomes" id="UP000018733">
    <property type="component" value="Unassembled WGS sequence"/>
</dbReference>
<dbReference type="EMBL" id="AYXT01000001">
    <property type="protein sequence ID" value="ETF04462.1"/>
    <property type="molecule type" value="Genomic_DNA"/>
</dbReference>
<dbReference type="Pfam" id="PF00378">
    <property type="entry name" value="ECH_1"/>
    <property type="match status" value="1"/>
</dbReference>
<dbReference type="CDD" id="cd06558">
    <property type="entry name" value="crotonase-like"/>
    <property type="match status" value="1"/>
</dbReference>
<dbReference type="NCBIfam" id="NF006699">
    <property type="entry name" value="PRK09245.1"/>
    <property type="match status" value="1"/>
</dbReference>
<dbReference type="OrthoDB" id="8524220at2"/>
<dbReference type="PANTHER" id="PTHR11941:SF54">
    <property type="entry name" value="ENOYL-COA HYDRATASE, MITOCHONDRIAL"/>
    <property type="match status" value="1"/>
</dbReference>
<dbReference type="InterPro" id="IPR014748">
    <property type="entry name" value="Enoyl-CoA_hydra_C"/>
</dbReference>
<dbReference type="GO" id="GO:0004300">
    <property type="term" value="F:enoyl-CoA hydratase activity"/>
    <property type="evidence" value="ECO:0007669"/>
    <property type="project" value="UniProtKB-EC"/>
</dbReference>
<dbReference type="PANTHER" id="PTHR11941">
    <property type="entry name" value="ENOYL-COA HYDRATASE-RELATED"/>
    <property type="match status" value="1"/>
</dbReference>
<dbReference type="HOGENOM" id="CLU_009834_7_2_4"/>
<dbReference type="InterPro" id="IPR029045">
    <property type="entry name" value="ClpP/crotonase-like_dom_sf"/>
</dbReference>
<dbReference type="Gene3D" id="1.10.12.10">
    <property type="entry name" value="Lyase 2-enoyl-coa Hydratase, Chain A, domain 2"/>
    <property type="match status" value="1"/>
</dbReference>
<comment type="similarity">
    <text evidence="1">Belongs to the enoyl-CoA hydratase/isomerase family.</text>
</comment>
<dbReference type="RefSeq" id="WP_024004014.1">
    <property type="nucleotide sequence ID" value="NZ_KI650979.1"/>
</dbReference>
<gene>
    <name evidence="3" type="ORF">W822_04755</name>
</gene>
<name>V8QXU1_9BURK</name>
<protein>
    <submittedName>
        <fullName evidence="3">Enoyl-CoA hydratase</fullName>
        <ecNumber evidence="3">4.2.1.17</ecNumber>
    </submittedName>
</protein>
<organism evidence="3 4">
    <name type="scientific">Advenella kashmirensis W13003</name>
    <dbReference type="NCBI Taxonomy" id="1424334"/>
    <lineage>
        <taxon>Bacteria</taxon>
        <taxon>Pseudomonadati</taxon>
        <taxon>Pseudomonadota</taxon>
        <taxon>Betaproteobacteria</taxon>
        <taxon>Burkholderiales</taxon>
        <taxon>Alcaligenaceae</taxon>
    </lineage>
</organism>
<reference evidence="3 4" key="1">
    <citation type="journal article" date="2014" name="Genome Announc.">
        <title>Draft Genome Sequence of Advenella kashmirensis Strain W13003, a Polycyclic Aromatic Hydrocarbon-Degrading Bacterium.</title>
        <authorList>
            <person name="Wang X."/>
            <person name="Jin D."/>
            <person name="Zhou L."/>
            <person name="Wu L."/>
            <person name="An W."/>
            <person name="Zhao L."/>
        </authorList>
    </citation>
    <scope>NUCLEOTIDE SEQUENCE [LARGE SCALE GENOMIC DNA]</scope>
    <source>
        <strain evidence="3 4">W13003</strain>
    </source>
</reference>
<dbReference type="Gene3D" id="3.90.226.10">
    <property type="entry name" value="2-enoyl-CoA Hydratase, Chain A, domain 1"/>
    <property type="match status" value="1"/>
</dbReference>